<evidence type="ECO:0000313" key="3">
    <source>
        <dbReference type="Proteomes" id="UP001217044"/>
    </source>
</evidence>
<evidence type="ECO:0000313" key="2">
    <source>
        <dbReference type="EMBL" id="WDA58050.1"/>
    </source>
</evidence>
<reference evidence="2 3" key="1">
    <citation type="submission" date="2022-12" db="EMBL/GenBank/DDBJ databases">
        <title>Genome Sequence of Deinococcus aquaticus Type Strain PB314.</title>
        <authorList>
            <person name="Albert C."/>
            <person name="Hill J."/>
            <person name="Boren L."/>
            <person name="Scholz-Ng S."/>
            <person name="Fatema N."/>
            <person name="Grosso R."/>
            <person name="Soboslay E."/>
            <person name="Tuohy J."/>
        </authorList>
    </citation>
    <scope>NUCLEOTIDE SEQUENCE [LARGE SCALE GENOMIC DNA]</scope>
    <source>
        <strain evidence="2 3">PB-314</strain>
    </source>
</reference>
<keyword evidence="1" id="KW-0812">Transmembrane</keyword>
<protein>
    <submittedName>
        <fullName evidence="2">Uncharacterized protein</fullName>
    </submittedName>
</protein>
<evidence type="ECO:0000256" key="1">
    <source>
        <dbReference type="SAM" id="Phobius"/>
    </source>
</evidence>
<organism evidence="2 3">
    <name type="scientific">Deinococcus aquaticus</name>
    <dbReference type="NCBI Taxonomy" id="328692"/>
    <lineage>
        <taxon>Bacteria</taxon>
        <taxon>Thermotogati</taxon>
        <taxon>Deinococcota</taxon>
        <taxon>Deinococci</taxon>
        <taxon>Deinococcales</taxon>
        <taxon>Deinococcaceae</taxon>
        <taxon>Deinococcus</taxon>
    </lineage>
</organism>
<keyword evidence="1" id="KW-1133">Transmembrane helix</keyword>
<accession>A0ABY7UYT3</accession>
<name>A0ABY7UYT3_9DEIO</name>
<proteinExistence type="predicted"/>
<sequence>MLNVGLLDVGAGLSPLLAAALALLGAYWLVRVGRAARRGLTPRGAWWAVPGLLLMLLAPLLDVPALFGVGAALLLLAEYLPAAFVPATFVRSPGVGTDDAWDGGAWRSGAALSGAGPSRRAGPAWDRLGWPLVGLTLGTGLLLALRDPAHLNPLTLSVTVAALLVAGAGLLTALVPARSRSAAPGFDSHARWQTRWNHAVTPDWPDLSVTLSERGAHLRNVSGRPLRLAGWSPAGMNAWLPVRAVSGEPLLELRDGQEALLPVTAQDRGVRVWYAPVRVDGAHLFRADWTPPADAGNRVLN</sequence>
<dbReference type="RefSeq" id="WP_273987970.1">
    <property type="nucleotide sequence ID" value="NZ_BAABQT010000003.1"/>
</dbReference>
<dbReference type="EMBL" id="CP115165">
    <property type="protein sequence ID" value="WDA58050.1"/>
    <property type="molecule type" value="Genomic_DNA"/>
</dbReference>
<keyword evidence="1" id="KW-0472">Membrane</keyword>
<dbReference type="Proteomes" id="UP001217044">
    <property type="component" value="Chromosome"/>
</dbReference>
<feature type="transmembrane region" description="Helical" evidence="1">
    <location>
        <begin position="44"/>
        <end position="61"/>
    </location>
</feature>
<feature type="transmembrane region" description="Helical" evidence="1">
    <location>
        <begin position="12"/>
        <end position="32"/>
    </location>
</feature>
<keyword evidence="3" id="KW-1185">Reference proteome</keyword>
<feature type="transmembrane region" description="Helical" evidence="1">
    <location>
        <begin position="151"/>
        <end position="175"/>
    </location>
</feature>
<feature type="transmembrane region" description="Helical" evidence="1">
    <location>
        <begin position="128"/>
        <end position="145"/>
    </location>
</feature>
<gene>
    <name evidence="2" type="ORF">M8445_11930</name>
</gene>
<feature type="transmembrane region" description="Helical" evidence="1">
    <location>
        <begin position="67"/>
        <end position="85"/>
    </location>
</feature>